<feature type="compositionally biased region" description="Basic and acidic residues" evidence="7">
    <location>
        <begin position="514"/>
        <end position="537"/>
    </location>
</feature>
<evidence type="ECO:0000256" key="2">
    <source>
        <dbReference type="ARBA" id="ARBA00022737"/>
    </source>
</evidence>
<organism evidence="9">
    <name type="scientific">Culex pipiens</name>
    <name type="common">House mosquito</name>
    <dbReference type="NCBI Taxonomy" id="7175"/>
    <lineage>
        <taxon>Eukaryota</taxon>
        <taxon>Metazoa</taxon>
        <taxon>Ecdysozoa</taxon>
        <taxon>Arthropoda</taxon>
        <taxon>Hexapoda</taxon>
        <taxon>Insecta</taxon>
        <taxon>Pterygota</taxon>
        <taxon>Neoptera</taxon>
        <taxon>Endopterygota</taxon>
        <taxon>Diptera</taxon>
        <taxon>Nematocera</taxon>
        <taxon>Culicoidea</taxon>
        <taxon>Culicidae</taxon>
        <taxon>Culicinae</taxon>
        <taxon>Culicini</taxon>
        <taxon>Culex</taxon>
        <taxon>Culex</taxon>
    </lineage>
</organism>
<feature type="domain" description="C2H2-type" evidence="8">
    <location>
        <begin position="542"/>
        <end position="570"/>
    </location>
</feature>
<keyword evidence="1" id="KW-0479">Metal-binding</keyword>
<feature type="compositionally biased region" description="Basic and acidic residues" evidence="7">
    <location>
        <begin position="591"/>
        <end position="603"/>
    </location>
</feature>
<keyword evidence="2" id="KW-0677">Repeat</keyword>
<feature type="domain" description="C2H2-type" evidence="8">
    <location>
        <begin position="280"/>
        <end position="308"/>
    </location>
</feature>
<proteinExistence type="predicted"/>
<dbReference type="SMART" id="SM00451">
    <property type="entry name" value="ZnF_U1"/>
    <property type="match status" value="3"/>
</dbReference>
<evidence type="ECO:0000256" key="3">
    <source>
        <dbReference type="ARBA" id="ARBA00022771"/>
    </source>
</evidence>
<dbReference type="InterPro" id="IPR013087">
    <property type="entry name" value="Znf_C2H2_type"/>
</dbReference>
<feature type="domain" description="C2H2-type" evidence="8">
    <location>
        <begin position="573"/>
        <end position="600"/>
    </location>
</feature>
<keyword evidence="3 6" id="KW-0863">Zinc-finger</keyword>
<dbReference type="SMART" id="SM00355">
    <property type="entry name" value="ZnF_C2H2"/>
    <property type="match status" value="13"/>
</dbReference>
<accession>A0A8D8FRE2</accession>
<feature type="domain" description="C2H2-type" evidence="8">
    <location>
        <begin position="143"/>
        <end position="170"/>
    </location>
</feature>
<protein>
    <submittedName>
        <fullName evidence="9">Zinc finger protein 28 homolog</fullName>
    </submittedName>
</protein>
<name>A0A8D8FRE2_CULPI</name>
<dbReference type="GO" id="GO:0003677">
    <property type="term" value="F:DNA binding"/>
    <property type="evidence" value="ECO:0007669"/>
    <property type="project" value="UniProtKB-ARBA"/>
</dbReference>
<reference evidence="9" key="1">
    <citation type="submission" date="2021-05" db="EMBL/GenBank/DDBJ databases">
        <authorList>
            <person name="Alioto T."/>
            <person name="Alioto T."/>
            <person name="Gomez Garrido J."/>
        </authorList>
    </citation>
    <scope>NUCLEOTIDE SEQUENCE</scope>
</reference>
<sequence>MEPEPLQSSSLEPVRERCSPVTCEGVTVKEEPDKDDDTSNESVSRQIKLEPETVISEDTSCSFQFETVQKEELDIEDIDDLFEEDECSASSSDDQDSAEEGFESHADFVLHQRWRKQLIVKKSAREPAQTKQPVKKTPKEQFFSCHKCDATFTSWKEYRVHLRMHQMQHIIAQGIYKCERCDMAFASRAGLTRHTERGTAEKCPEERVKLSCGECKRTYYSRILYEKHVLRHQKAKNKVRIDKKAGAEDWECEECGKKFPVLDYFRKHQRMHDAIKNAKYRCDVCQKLFAEQRSLYRHVKSVHNKSQKKRDPNLPREAVDCPVCSKSVYKDGLKTHLRYHKYLTTERYKCDECSKVFSNKAGLAAHKLRRACAPPGSVVQLHDERKPYTCAECDKSFFKQTYLNTHIKRIHENKRQGVFQCGTCHNAFGSKSHLATHELTHAPREQRAPTVNVEKLPEEPLNLVCSECGKGGFPTRKSVITHLKRVHENKSKGKYQCQTCQKIFGSRSNLQAHEQTHDPQQAEKRSTKKKNPPEDAAKQTNHVCTDCGKWLPNRKSLMTHTKRVHEHKRNGTFRCQTCSKVFGSRRNLLNHERSHAGKGRETSEEGDSDDLSEALLLSGV</sequence>
<dbReference type="InterPro" id="IPR050826">
    <property type="entry name" value="Krueppel_C2H2_ZnFinger"/>
</dbReference>
<dbReference type="PROSITE" id="PS00028">
    <property type="entry name" value="ZINC_FINGER_C2H2_1"/>
    <property type="match status" value="9"/>
</dbReference>
<feature type="domain" description="C2H2-type" evidence="8">
    <location>
        <begin position="348"/>
        <end position="387"/>
    </location>
</feature>
<dbReference type="Pfam" id="PF00096">
    <property type="entry name" value="zf-C2H2"/>
    <property type="match status" value="6"/>
</dbReference>
<evidence type="ECO:0000256" key="1">
    <source>
        <dbReference type="ARBA" id="ARBA00022723"/>
    </source>
</evidence>
<keyword evidence="4" id="KW-0862">Zinc</keyword>
<dbReference type="Gene3D" id="3.30.160.60">
    <property type="entry name" value="Classic Zinc Finger"/>
    <property type="match status" value="7"/>
</dbReference>
<evidence type="ECO:0000256" key="5">
    <source>
        <dbReference type="ARBA" id="ARBA00023242"/>
    </source>
</evidence>
<feature type="domain" description="C2H2-type" evidence="8">
    <location>
        <begin position="495"/>
        <end position="522"/>
    </location>
</feature>
<feature type="domain" description="C2H2-type" evidence="8">
    <location>
        <begin position="250"/>
        <end position="277"/>
    </location>
</feature>
<dbReference type="SUPFAM" id="SSF57667">
    <property type="entry name" value="beta-beta-alpha zinc fingers"/>
    <property type="match status" value="6"/>
</dbReference>
<dbReference type="InterPro" id="IPR036236">
    <property type="entry name" value="Znf_C2H2_sf"/>
</dbReference>
<dbReference type="AlphaFoldDB" id="A0A8D8FRE2"/>
<feature type="domain" description="C2H2-type" evidence="8">
    <location>
        <begin position="388"/>
        <end position="416"/>
    </location>
</feature>
<dbReference type="GO" id="GO:0008270">
    <property type="term" value="F:zinc ion binding"/>
    <property type="evidence" value="ECO:0007669"/>
    <property type="project" value="UniProtKB-KW"/>
</dbReference>
<dbReference type="PANTHER" id="PTHR24377">
    <property type="entry name" value="IP01015P-RELATED"/>
    <property type="match status" value="1"/>
</dbReference>
<feature type="region of interest" description="Disordered" evidence="7">
    <location>
        <begin position="509"/>
        <end position="540"/>
    </location>
</feature>
<feature type="region of interest" description="Disordered" evidence="7">
    <location>
        <begin position="591"/>
        <end position="620"/>
    </location>
</feature>
<evidence type="ECO:0000256" key="6">
    <source>
        <dbReference type="PROSITE-ProRule" id="PRU00042"/>
    </source>
</evidence>
<evidence type="ECO:0000313" key="9">
    <source>
        <dbReference type="EMBL" id="CAG6479938.1"/>
    </source>
</evidence>
<evidence type="ECO:0000259" key="8">
    <source>
        <dbReference type="PROSITE" id="PS50157"/>
    </source>
</evidence>
<dbReference type="Pfam" id="PF13894">
    <property type="entry name" value="zf-C2H2_4"/>
    <property type="match status" value="1"/>
</dbReference>
<dbReference type="InterPro" id="IPR003604">
    <property type="entry name" value="Matrin/U1-like-C_Znf_C2H2"/>
</dbReference>
<dbReference type="PROSITE" id="PS50157">
    <property type="entry name" value="ZINC_FINGER_C2H2_2"/>
    <property type="match status" value="10"/>
</dbReference>
<feature type="domain" description="C2H2-type" evidence="8">
    <location>
        <begin position="176"/>
        <end position="203"/>
    </location>
</feature>
<keyword evidence="5" id="KW-0539">Nucleus</keyword>
<dbReference type="FunFam" id="3.30.160.60:FF:000110">
    <property type="entry name" value="Zinc finger protein-like"/>
    <property type="match status" value="1"/>
</dbReference>
<evidence type="ECO:0000256" key="4">
    <source>
        <dbReference type="ARBA" id="ARBA00022833"/>
    </source>
</evidence>
<feature type="compositionally biased region" description="Polar residues" evidence="7">
    <location>
        <begin position="1"/>
        <end position="11"/>
    </location>
</feature>
<evidence type="ECO:0000256" key="7">
    <source>
        <dbReference type="SAM" id="MobiDB-lite"/>
    </source>
</evidence>
<dbReference type="EMBL" id="HBUE01087224">
    <property type="protein sequence ID" value="CAG6479938.1"/>
    <property type="molecule type" value="Transcribed_RNA"/>
</dbReference>
<feature type="region of interest" description="Disordered" evidence="7">
    <location>
        <begin position="1"/>
        <end position="51"/>
    </location>
</feature>
<feature type="domain" description="C2H2-type" evidence="8">
    <location>
        <begin position="419"/>
        <end position="446"/>
    </location>
</feature>